<dbReference type="OrthoDB" id="6159439at2759"/>
<gene>
    <name evidence="5" type="ORF">ECPE_LOCUS2844</name>
</gene>
<dbReference type="GO" id="GO:0003677">
    <property type="term" value="F:DNA binding"/>
    <property type="evidence" value="ECO:0007669"/>
    <property type="project" value="UniProtKB-UniRule"/>
</dbReference>
<evidence type="ECO:0000313" key="7">
    <source>
        <dbReference type="WBParaSite" id="ECPE_0000284701-mRNA-1"/>
    </source>
</evidence>
<feature type="domain" description="Homeobox" evidence="4">
    <location>
        <begin position="573"/>
        <end position="621"/>
    </location>
</feature>
<feature type="compositionally biased region" description="Polar residues" evidence="3">
    <location>
        <begin position="41"/>
        <end position="64"/>
    </location>
</feature>
<dbReference type="Gene3D" id="1.10.10.60">
    <property type="entry name" value="Homeodomain-like"/>
    <property type="match status" value="1"/>
</dbReference>
<evidence type="ECO:0000256" key="1">
    <source>
        <dbReference type="PROSITE-ProRule" id="PRU00108"/>
    </source>
</evidence>
<comment type="subcellular location">
    <subcellularLocation>
        <location evidence="1 2">Nucleus</location>
    </subcellularLocation>
</comment>
<keyword evidence="1 2" id="KW-0539">Nucleus</keyword>
<dbReference type="SMART" id="SM00389">
    <property type="entry name" value="HOX"/>
    <property type="match status" value="1"/>
</dbReference>
<feature type="region of interest" description="Disordered" evidence="3">
    <location>
        <begin position="378"/>
        <end position="397"/>
    </location>
</feature>
<feature type="DNA-binding region" description="Homeobox" evidence="1">
    <location>
        <begin position="575"/>
        <end position="622"/>
    </location>
</feature>
<feature type="compositionally biased region" description="Acidic residues" evidence="3">
    <location>
        <begin position="378"/>
        <end position="393"/>
    </location>
</feature>
<dbReference type="InterPro" id="IPR009057">
    <property type="entry name" value="Homeodomain-like_sf"/>
</dbReference>
<keyword evidence="1 2" id="KW-0238">DNA-binding</keyword>
<reference evidence="5 6" key="2">
    <citation type="submission" date="2018-11" db="EMBL/GenBank/DDBJ databases">
        <authorList>
            <consortium name="Pathogen Informatics"/>
        </authorList>
    </citation>
    <scope>NUCLEOTIDE SEQUENCE [LARGE SCALE GENOMIC DNA]</scope>
    <source>
        <strain evidence="5 6">Egypt</strain>
    </source>
</reference>
<feature type="compositionally biased region" description="Polar residues" evidence="3">
    <location>
        <begin position="508"/>
        <end position="517"/>
    </location>
</feature>
<evidence type="ECO:0000313" key="6">
    <source>
        <dbReference type="Proteomes" id="UP000272942"/>
    </source>
</evidence>
<dbReference type="GO" id="GO:0005634">
    <property type="term" value="C:nucleus"/>
    <property type="evidence" value="ECO:0007669"/>
    <property type="project" value="UniProtKB-SubCell"/>
</dbReference>
<feature type="region of interest" description="Disordered" evidence="3">
    <location>
        <begin position="107"/>
        <end position="141"/>
    </location>
</feature>
<evidence type="ECO:0000313" key="5">
    <source>
        <dbReference type="EMBL" id="VDP67599.1"/>
    </source>
</evidence>
<keyword evidence="1 2" id="KW-0371">Homeobox</keyword>
<feature type="region of interest" description="Disordered" evidence="3">
    <location>
        <begin position="30"/>
        <end position="64"/>
    </location>
</feature>
<feature type="region of interest" description="Disordered" evidence="3">
    <location>
        <begin position="495"/>
        <end position="548"/>
    </location>
</feature>
<feature type="region of interest" description="Disordered" evidence="3">
    <location>
        <begin position="285"/>
        <end position="306"/>
    </location>
</feature>
<dbReference type="AlphaFoldDB" id="A0A183A7A9"/>
<dbReference type="PANTHER" id="PTHR46770:SF1">
    <property type="entry name" value="HOMEOBOX PROTEIN ORTHOPEDIA"/>
    <property type="match status" value="1"/>
</dbReference>
<name>A0A183A7A9_9TREM</name>
<dbReference type="Proteomes" id="UP000272942">
    <property type="component" value="Unassembled WGS sequence"/>
</dbReference>
<reference evidence="7" key="1">
    <citation type="submission" date="2016-06" db="UniProtKB">
        <authorList>
            <consortium name="WormBaseParasite"/>
        </authorList>
    </citation>
    <scope>IDENTIFICATION</scope>
</reference>
<evidence type="ECO:0000256" key="3">
    <source>
        <dbReference type="SAM" id="MobiDB-lite"/>
    </source>
</evidence>
<proteinExistence type="predicted"/>
<feature type="region of interest" description="Disordered" evidence="3">
    <location>
        <begin position="318"/>
        <end position="351"/>
    </location>
</feature>
<protein>
    <submittedName>
        <fullName evidence="7">Homeobox domain-containing protein</fullName>
    </submittedName>
</protein>
<organism evidence="7">
    <name type="scientific">Echinostoma caproni</name>
    <dbReference type="NCBI Taxonomy" id="27848"/>
    <lineage>
        <taxon>Eukaryota</taxon>
        <taxon>Metazoa</taxon>
        <taxon>Spiralia</taxon>
        <taxon>Lophotrochozoa</taxon>
        <taxon>Platyhelminthes</taxon>
        <taxon>Trematoda</taxon>
        <taxon>Digenea</taxon>
        <taxon>Plagiorchiida</taxon>
        <taxon>Echinostomata</taxon>
        <taxon>Echinostomatoidea</taxon>
        <taxon>Echinostomatidae</taxon>
        <taxon>Echinostoma</taxon>
    </lineage>
</organism>
<sequence length="645" mass="70338">MSDLDLVTTARPPKSDELVHPMEQRRYVLEAESSMGELDSPETTSSFGLHSQSPDSQNLLSHHNTTGTSVASCVTSSTYATPGLSSSHSIPLDYDMIIGTHDPASITHSSSSVNHPAYHPLQLEEPSSTTTDEIFPDSGFEANPNQFDSCKSASQLGSDALHSSNYSIQASPCAGSREVTNTNLSVYESLPSVPWSCHRGDQVPRMDNDLSPGCNESLEEDCVQVSYTASNETTGPNLTYGRQALCQRTSGMHQSCGPNPSVAENIPVSFGSNSVWAPLLSSQVKNASEHSPSPPVSGISQSRTQSMNCVPGTGLVIGIPISTDSSGHSKKRANSGGPDEGPSHKSVMNHDRLKTVVVNIRLPEDIRKRQRWVALIESDDDDDNDDDDDDDDDDNRKHLTNTAVIQFEPDTDSIANADISPNLMYDKTNEILRPQSNGPSRSRELPFLYNGHSVDNFPPQNEAHIQAVFRSGYEHRLQLDLMNRLNYTPSSSFDIYLPHPSQPDRENSPMSSASSEISDNDEPSSMDERSKSGECSVGTPVTASSTTASSINNTSTAMAVAAVAAAAAVVACAKQKRHRTRFTPIQLTELERAFSKTHYPDIFMREELALRIGLTESRVQLKIAILQLKEELFMLAFFFEYIPPT</sequence>
<dbReference type="SUPFAM" id="SSF46689">
    <property type="entry name" value="Homeodomain-like"/>
    <property type="match status" value="1"/>
</dbReference>
<dbReference type="PANTHER" id="PTHR46770">
    <property type="entry name" value="HOMEOBOX PROTEIN ORTHOPEDIA"/>
    <property type="match status" value="1"/>
</dbReference>
<feature type="region of interest" description="Disordered" evidence="3">
    <location>
        <begin position="1"/>
        <end position="20"/>
    </location>
</feature>
<dbReference type="InterPro" id="IPR051895">
    <property type="entry name" value="OTP_Homeobox"/>
</dbReference>
<dbReference type="EMBL" id="UZAN01039895">
    <property type="protein sequence ID" value="VDP67599.1"/>
    <property type="molecule type" value="Genomic_DNA"/>
</dbReference>
<dbReference type="InterPro" id="IPR001356">
    <property type="entry name" value="HD"/>
</dbReference>
<evidence type="ECO:0000256" key="2">
    <source>
        <dbReference type="RuleBase" id="RU000682"/>
    </source>
</evidence>
<evidence type="ECO:0000259" key="4">
    <source>
        <dbReference type="PROSITE" id="PS50071"/>
    </source>
</evidence>
<dbReference type="PROSITE" id="PS50071">
    <property type="entry name" value="HOMEOBOX_2"/>
    <property type="match status" value="1"/>
</dbReference>
<dbReference type="WBParaSite" id="ECPE_0000284701-mRNA-1">
    <property type="protein sequence ID" value="ECPE_0000284701-mRNA-1"/>
    <property type="gene ID" value="ECPE_0000284701"/>
</dbReference>
<keyword evidence="6" id="KW-1185">Reference proteome</keyword>
<dbReference type="Pfam" id="PF00046">
    <property type="entry name" value="Homeodomain"/>
    <property type="match status" value="1"/>
</dbReference>
<dbReference type="CDD" id="cd00086">
    <property type="entry name" value="homeodomain"/>
    <property type="match status" value="1"/>
</dbReference>
<dbReference type="GO" id="GO:0030182">
    <property type="term" value="P:neuron differentiation"/>
    <property type="evidence" value="ECO:0007669"/>
    <property type="project" value="TreeGrafter"/>
</dbReference>
<accession>A0A183A7A9</accession>